<accession>A0ABW9VMM8</accession>
<proteinExistence type="predicted"/>
<evidence type="ECO:0000313" key="2">
    <source>
        <dbReference type="EMBL" id="MYM39683.1"/>
    </source>
</evidence>
<dbReference type="EMBL" id="WWCM01000005">
    <property type="protein sequence ID" value="MYM39683.1"/>
    <property type="molecule type" value="Genomic_DNA"/>
</dbReference>
<dbReference type="Proteomes" id="UP000478090">
    <property type="component" value="Unassembled WGS sequence"/>
</dbReference>
<evidence type="ECO:0000313" key="3">
    <source>
        <dbReference type="Proteomes" id="UP000478090"/>
    </source>
</evidence>
<protein>
    <submittedName>
        <fullName evidence="2">TIGR02391 family protein</fullName>
    </submittedName>
</protein>
<comment type="caution">
    <text evidence="2">The sequence shown here is derived from an EMBL/GenBank/DDBJ whole genome shotgun (WGS) entry which is preliminary data.</text>
</comment>
<name>A0ABW9VMM8_9BURK</name>
<reference evidence="2 3" key="1">
    <citation type="submission" date="2019-12" db="EMBL/GenBank/DDBJ databases">
        <title>Novel species isolated from a subtropical stream in China.</title>
        <authorList>
            <person name="Lu H."/>
        </authorList>
    </citation>
    <scope>NUCLEOTIDE SEQUENCE [LARGE SCALE GENOMIC DNA]</scope>
    <source>
        <strain evidence="2 3">CY13W</strain>
    </source>
</reference>
<evidence type="ECO:0000259" key="1">
    <source>
        <dbReference type="Pfam" id="PF09509"/>
    </source>
</evidence>
<sequence length="256" mass="27939">MKISHTEVLMRSLAEEIPDIQVLLALAPEELGYTVLRLGSINDQNGLFHPASFEAQPNGPRYPQERTAQAAVALGEALAWLTVNILVMPAPGINGNNGHLMITRRGREALQRQAFDQYRQAAAFPKALLHPLIADQVWLNLARGDYATAVFLAFRAVEEAVREAGGFRPEDIGTRLMFNAFNPANGPLTDQNPDAPAAEKEALASLFAGAIGSYKNPHSHRTVTIVDLTEAQEMVLLASHLLRIVDAIRIAIKHDA</sequence>
<keyword evidence="3" id="KW-1185">Reference proteome</keyword>
<organism evidence="2 3">
    <name type="scientific">Duganella qianjiadongensis</name>
    <dbReference type="NCBI Taxonomy" id="2692176"/>
    <lineage>
        <taxon>Bacteria</taxon>
        <taxon>Pseudomonadati</taxon>
        <taxon>Pseudomonadota</taxon>
        <taxon>Betaproteobacteria</taxon>
        <taxon>Burkholderiales</taxon>
        <taxon>Oxalobacteraceae</taxon>
        <taxon>Telluria group</taxon>
        <taxon>Duganella</taxon>
    </lineage>
</organism>
<dbReference type="Pfam" id="PF09509">
    <property type="entry name" value="Hypoth_Ymh"/>
    <property type="match status" value="1"/>
</dbReference>
<gene>
    <name evidence="2" type="ORF">GTP27_10110</name>
</gene>
<feature type="domain" description="Conserved hypothetical protein CHP02391" evidence="1">
    <location>
        <begin position="129"/>
        <end position="244"/>
    </location>
</feature>
<dbReference type="NCBIfam" id="TIGR02391">
    <property type="entry name" value="hypoth_ymh"/>
    <property type="match status" value="1"/>
</dbReference>
<dbReference type="InterPro" id="IPR012654">
    <property type="entry name" value="CHP02391"/>
</dbReference>